<evidence type="ECO:0000313" key="2">
    <source>
        <dbReference type="Proteomes" id="UP000230500"/>
    </source>
</evidence>
<sequence length="728" mass="82573">MVTNSILQRIKDIADEQIRDHETMTRPDLAFELRQYGVKGDSLEVDKLVFEAYSFYKNSKTIKDTFVTQDSNKSIVSLYLLHNAIDKADYKDVQTLMTKSLSTVDSSLSELDKQLKENLAGTSIKIATGVANIASGNSAVVKIQKEASFLFERYTNMVNSYESSKTDITDLTKQFVYLRNDIVAQYRRYGTALIDIFGDSIKVLEPELFDFDSIEWLEVQNMLQNRNLEYSRLSETCTQLMTSISAGFKNMLENSANVYRAVGNKGVGLALAGLNYLSHFVNAHTEATKLEAELQMFKNNIHKDGTLIKTDLIRLLSIYKSMNDVNIPKANAFYRFSGKVLNSELDAMIDSLYGTEELMQLKEQRDNIFAKYKKLENIVVDHQLNIDNCIKIIQDHRQLIGNLEGDYNHAIKIKPNKPSVIVNLLTFGSKGKAFNRELYEWMQQHSPIVKQYQNLHVDVKLYEDDLAFHKAALSNVETDYLSLKQQLKSVNSTIRKALLVSNETKVKFTDSLSCIVGVLRLAREIANTSLINSQVKVVKGIKLDNIIVPENVQQSISSLTAMLKEGMASSVKEEPEKSLKVLNEMRNYQAQEICKTETDTQTLVKINSSDSKITKNDIRNIQNATIQSVDSIAHLFEAHAKLNVLKEESNIAIELYDAQMHALQKKFKLIIEGVNNKSVVLRETMKQLNTTQEANKLKETLLSLSDGEILLSEREIDEFLNDNKIIEL</sequence>
<organism evidence="1 2">
    <name type="scientific">Prevotella intermedia</name>
    <dbReference type="NCBI Taxonomy" id="28131"/>
    <lineage>
        <taxon>Bacteria</taxon>
        <taxon>Pseudomonadati</taxon>
        <taxon>Bacteroidota</taxon>
        <taxon>Bacteroidia</taxon>
        <taxon>Bacteroidales</taxon>
        <taxon>Prevotellaceae</taxon>
        <taxon>Prevotella</taxon>
    </lineage>
</organism>
<accession>A0A2G9IHQ6</accession>
<dbReference type="EMBL" id="PESN01000001">
    <property type="protein sequence ID" value="PIN29297.1"/>
    <property type="molecule type" value="Genomic_DNA"/>
</dbReference>
<dbReference type="AlphaFoldDB" id="A0A2G9IHQ6"/>
<reference evidence="1 2" key="1">
    <citation type="submission" date="2017-11" db="EMBL/GenBank/DDBJ databases">
        <title>Genome sequencing of Prevotella intermedia KCOM 2069.</title>
        <authorList>
            <person name="Kook J.-K."/>
            <person name="Park S.-N."/>
            <person name="Lim Y.K."/>
        </authorList>
    </citation>
    <scope>NUCLEOTIDE SEQUENCE [LARGE SCALE GENOMIC DNA]</scope>
    <source>
        <strain evidence="1 2">KCOM 2069</strain>
    </source>
</reference>
<dbReference type="Proteomes" id="UP000230500">
    <property type="component" value="Unassembled WGS sequence"/>
</dbReference>
<name>A0A2G9IHQ6_PREIN</name>
<evidence type="ECO:0000313" key="1">
    <source>
        <dbReference type="EMBL" id="PIN29297.1"/>
    </source>
</evidence>
<protein>
    <submittedName>
        <fullName evidence="1">Uncharacterized protein</fullName>
    </submittedName>
</protein>
<dbReference type="RefSeq" id="WP_099977152.1">
    <property type="nucleotide sequence ID" value="NZ_PESN01000001.1"/>
</dbReference>
<proteinExistence type="predicted"/>
<comment type="caution">
    <text evidence="1">The sequence shown here is derived from an EMBL/GenBank/DDBJ whole genome shotgun (WGS) entry which is preliminary data.</text>
</comment>
<gene>
    <name evidence="1" type="ORF">CUC04_07810</name>
</gene>